<dbReference type="GO" id="GO:0008170">
    <property type="term" value="F:N-methyltransferase activity"/>
    <property type="evidence" value="ECO:0007669"/>
    <property type="project" value="UniProtKB-ARBA"/>
</dbReference>
<dbReference type="CDD" id="cd02440">
    <property type="entry name" value="AdoMet_MTases"/>
    <property type="match status" value="1"/>
</dbReference>
<evidence type="ECO:0000256" key="1">
    <source>
        <dbReference type="ARBA" id="ARBA00022603"/>
    </source>
</evidence>
<name>A0A0B8QS79_9VIBR</name>
<dbReference type="EMBL" id="BBSC01000007">
    <property type="protein sequence ID" value="GAM77099.1"/>
    <property type="molecule type" value="Genomic_DNA"/>
</dbReference>
<organism evidence="5 6">
    <name type="scientific">Vibrio ishigakensis</name>
    <dbReference type="NCBI Taxonomy" id="1481914"/>
    <lineage>
        <taxon>Bacteria</taxon>
        <taxon>Pseudomonadati</taxon>
        <taxon>Pseudomonadota</taxon>
        <taxon>Gammaproteobacteria</taxon>
        <taxon>Vibrionales</taxon>
        <taxon>Vibrionaceae</taxon>
        <taxon>Vibrio</taxon>
    </lineage>
</organism>
<dbReference type="PANTHER" id="PTHR47739:SF1">
    <property type="entry name" value="TRNA1(VAL) (ADENINE(37)-N6)-METHYLTRANSFERASE"/>
    <property type="match status" value="1"/>
</dbReference>
<protein>
    <submittedName>
        <fullName evidence="5">tRNA (Adenine37-N(6))-methyltransferase trmN6</fullName>
        <ecNumber evidence="5">2.1.1.223</ecNumber>
    </submittedName>
</protein>
<feature type="domain" description="Methyltransferase small" evidence="4">
    <location>
        <begin position="78"/>
        <end position="161"/>
    </location>
</feature>
<proteinExistence type="predicted"/>
<evidence type="ECO:0000256" key="2">
    <source>
        <dbReference type="ARBA" id="ARBA00022679"/>
    </source>
</evidence>
<dbReference type="EC" id="2.1.1.223" evidence="5"/>
<accession>A0A0B8QS79</accession>
<dbReference type="PROSITE" id="PS00092">
    <property type="entry name" value="N6_MTASE"/>
    <property type="match status" value="1"/>
</dbReference>
<dbReference type="GO" id="GO:0032259">
    <property type="term" value="P:methylation"/>
    <property type="evidence" value="ECO:0007669"/>
    <property type="project" value="UniProtKB-KW"/>
</dbReference>
<evidence type="ECO:0000256" key="3">
    <source>
        <dbReference type="ARBA" id="ARBA00022691"/>
    </source>
</evidence>
<keyword evidence="2 5" id="KW-0808">Transferase</keyword>
<dbReference type="Pfam" id="PF05175">
    <property type="entry name" value="MTS"/>
    <property type="match status" value="1"/>
</dbReference>
<dbReference type="InterPro" id="IPR002052">
    <property type="entry name" value="DNA_methylase_N6_adenine_CS"/>
</dbReference>
<dbReference type="InterPro" id="IPR050210">
    <property type="entry name" value="tRNA_Adenine-N(6)_MTase"/>
</dbReference>
<comment type="caution">
    <text evidence="5">The sequence shown here is derived from an EMBL/GenBank/DDBJ whole genome shotgun (WGS) entry which is preliminary data.</text>
</comment>
<keyword evidence="3" id="KW-0949">S-adenosyl-L-methionine</keyword>
<dbReference type="InterPro" id="IPR007848">
    <property type="entry name" value="Small_mtfrase_dom"/>
</dbReference>
<keyword evidence="1 5" id="KW-0489">Methyltransferase</keyword>
<gene>
    <name evidence="5" type="ORF">JCM19241_5995</name>
</gene>
<dbReference type="GO" id="GO:0008757">
    <property type="term" value="F:S-adenosylmethionine-dependent methyltransferase activity"/>
    <property type="evidence" value="ECO:0007669"/>
    <property type="project" value="UniProtKB-ARBA"/>
</dbReference>
<dbReference type="InterPro" id="IPR029063">
    <property type="entry name" value="SAM-dependent_MTases_sf"/>
</dbReference>
<dbReference type="GO" id="GO:0003676">
    <property type="term" value="F:nucleic acid binding"/>
    <property type="evidence" value="ECO:0007669"/>
    <property type="project" value="InterPro"/>
</dbReference>
<dbReference type="PANTHER" id="PTHR47739">
    <property type="entry name" value="TRNA1(VAL) (ADENINE(37)-N6)-METHYLTRANSFERASE"/>
    <property type="match status" value="1"/>
</dbReference>
<dbReference type="SUPFAM" id="SSF53335">
    <property type="entry name" value="S-adenosyl-L-methionine-dependent methyltransferases"/>
    <property type="match status" value="1"/>
</dbReference>
<dbReference type="Proteomes" id="UP000031666">
    <property type="component" value="Unassembled WGS sequence"/>
</dbReference>
<dbReference type="Gene3D" id="3.40.50.150">
    <property type="entry name" value="Vaccinia Virus protein VP39"/>
    <property type="match status" value="1"/>
</dbReference>
<evidence type="ECO:0000313" key="5">
    <source>
        <dbReference type="EMBL" id="GAM77099.1"/>
    </source>
</evidence>
<dbReference type="STRING" id="1481914.JCM19241_5995"/>
<reference evidence="5 6" key="1">
    <citation type="submission" date="2015-01" db="EMBL/GenBank/DDBJ databases">
        <title>Vibrio sp. C94 JCM 19241 whole genome shotgun sequence.</title>
        <authorList>
            <person name="Sawabe T."/>
            <person name="Meirelles P."/>
            <person name="Feng G."/>
            <person name="Sayaka M."/>
            <person name="Hattori M."/>
            <person name="Ohkuma M."/>
        </authorList>
    </citation>
    <scope>NUCLEOTIDE SEQUENCE [LARGE SCALE GENOMIC DNA]</scope>
    <source>
        <strain evidence="6">JCM 19241</strain>
    </source>
</reference>
<evidence type="ECO:0000313" key="6">
    <source>
        <dbReference type="Proteomes" id="UP000031666"/>
    </source>
</evidence>
<sequence length="210" mass="23510">MTLNLEFNVKQAANKLKQSNNKQIACTIDAYKLTTFLILMNQTTKDFEFKRFTIIGGKCGMPVSTDGVLLGAWADIQDAKTILDIGTGTGLLALMCAQRSPNSEILAIDIDNDAIQATQHNISSSVWASRIQASQADVTQMSSQRQFECIVCNPPYFNSGEQSRHEQRLKQDIQIHCLIEICCWLANNYLPLKEALVSFFPRSREMILSN</sequence>
<evidence type="ECO:0000259" key="4">
    <source>
        <dbReference type="Pfam" id="PF05175"/>
    </source>
</evidence>
<dbReference type="AlphaFoldDB" id="A0A0B8QS79"/>
<reference evidence="5 6" key="2">
    <citation type="submission" date="2015-01" db="EMBL/GenBank/DDBJ databases">
        <authorList>
            <consortium name="NBRP consortium"/>
            <person name="Sawabe T."/>
            <person name="Meirelles P."/>
            <person name="Feng G."/>
            <person name="Sayaka M."/>
            <person name="Hattori M."/>
            <person name="Ohkuma M."/>
        </authorList>
    </citation>
    <scope>NUCLEOTIDE SEQUENCE [LARGE SCALE GENOMIC DNA]</scope>
    <source>
        <strain evidence="6">JCM 19241</strain>
    </source>
</reference>